<keyword evidence="1" id="KW-0547">Nucleotide-binding</keyword>
<evidence type="ECO:0000256" key="1">
    <source>
        <dbReference type="ARBA" id="ARBA00022741"/>
    </source>
</evidence>
<gene>
    <name evidence="8" type="ORF">DAPPUDRAFT_278961</name>
</gene>
<proteinExistence type="predicted"/>
<evidence type="ECO:0008006" key="10">
    <source>
        <dbReference type="Google" id="ProtNLM"/>
    </source>
</evidence>
<dbReference type="KEGG" id="dpx:DAPPUDRAFT_278961"/>
<evidence type="ECO:0000259" key="6">
    <source>
        <dbReference type="Pfam" id="PF00270"/>
    </source>
</evidence>
<dbReference type="Proteomes" id="UP000000305">
    <property type="component" value="Unassembled WGS sequence"/>
</dbReference>
<dbReference type="PANTHER" id="PTHR47961:SF4">
    <property type="entry name" value="ACTIVATING SIGNAL COINTEGRATOR 1 COMPLEX SUBUNIT 3"/>
    <property type="match status" value="1"/>
</dbReference>
<evidence type="ECO:0000256" key="4">
    <source>
        <dbReference type="ARBA" id="ARBA00022840"/>
    </source>
</evidence>
<name>E9I758_DAPPU</name>
<evidence type="ECO:0000256" key="3">
    <source>
        <dbReference type="ARBA" id="ARBA00022806"/>
    </source>
</evidence>
<reference evidence="8 9" key="1">
    <citation type="journal article" date="2011" name="Science">
        <title>The ecoresponsive genome of Daphnia pulex.</title>
        <authorList>
            <person name="Colbourne J.K."/>
            <person name="Pfrender M.E."/>
            <person name="Gilbert D."/>
            <person name="Thomas W.K."/>
            <person name="Tucker A."/>
            <person name="Oakley T.H."/>
            <person name="Tokishita S."/>
            <person name="Aerts A."/>
            <person name="Arnold G.J."/>
            <person name="Basu M.K."/>
            <person name="Bauer D.J."/>
            <person name="Caceres C.E."/>
            <person name="Carmel L."/>
            <person name="Casola C."/>
            <person name="Choi J.H."/>
            <person name="Detter J.C."/>
            <person name="Dong Q."/>
            <person name="Dusheyko S."/>
            <person name="Eads B.D."/>
            <person name="Frohlich T."/>
            <person name="Geiler-Samerotte K.A."/>
            <person name="Gerlach D."/>
            <person name="Hatcher P."/>
            <person name="Jogdeo S."/>
            <person name="Krijgsveld J."/>
            <person name="Kriventseva E.V."/>
            <person name="Kultz D."/>
            <person name="Laforsch C."/>
            <person name="Lindquist E."/>
            <person name="Lopez J."/>
            <person name="Manak J.R."/>
            <person name="Muller J."/>
            <person name="Pangilinan J."/>
            <person name="Patwardhan R.P."/>
            <person name="Pitluck S."/>
            <person name="Pritham E.J."/>
            <person name="Rechtsteiner A."/>
            <person name="Rho M."/>
            <person name="Rogozin I.B."/>
            <person name="Sakarya O."/>
            <person name="Salamov A."/>
            <person name="Schaack S."/>
            <person name="Shapiro H."/>
            <person name="Shiga Y."/>
            <person name="Skalitzky C."/>
            <person name="Smith Z."/>
            <person name="Souvorov A."/>
            <person name="Sung W."/>
            <person name="Tang Z."/>
            <person name="Tsuchiya D."/>
            <person name="Tu H."/>
            <person name="Vos H."/>
            <person name="Wang M."/>
            <person name="Wolf Y.I."/>
            <person name="Yamagata H."/>
            <person name="Yamada T."/>
            <person name="Ye Y."/>
            <person name="Shaw J.R."/>
            <person name="Andrews J."/>
            <person name="Crease T.J."/>
            <person name="Tang H."/>
            <person name="Lucas S.M."/>
            <person name="Robertson H.M."/>
            <person name="Bork P."/>
            <person name="Koonin E.V."/>
            <person name="Zdobnov E.M."/>
            <person name="Grigoriev I.V."/>
            <person name="Lynch M."/>
            <person name="Boore J.L."/>
        </authorList>
    </citation>
    <scope>NUCLEOTIDE SEQUENCE [LARGE SCALE GENOMIC DNA]</scope>
</reference>
<dbReference type="EMBL" id="GL736960">
    <property type="protein sequence ID" value="EFX60172.1"/>
    <property type="molecule type" value="Genomic_DNA"/>
</dbReference>
<evidence type="ECO:0000259" key="7">
    <source>
        <dbReference type="Pfam" id="PF18149"/>
    </source>
</evidence>
<accession>E9I758</accession>
<dbReference type="HOGENOM" id="CLU_757750_0_0_1"/>
<organism evidence="8 9">
    <name type="scientific">Daphnia pulex</name>
    <name type="common">Water flea</name>
    <dbReference type="NCBI Taxonomy" id="6669"/>
    <lineage>
        <taxon>Eukaryota</taxon>
        <taxon>Metazoa</taxon>
        <taxon>Ecdysozoa</taxon>
        <taxon>Arthropoda</taxon>
        <taxon>Crustacea</taxon>
        <taxon>Branchiopoda</taxon>
        <taxon>Diplostraca</taxon>
        <taxon>Cladocera</taxon>
        <taxon>Anomopoda</taxon>
        <taxon>Daphniidae</taxon>
        <taxon>Daphnia</taxon>
    </lineage>
</organism>
<dbReference type="OrthoDB" id="5575at2759"/>
<feature type="compositionally biased region" description="Acidic residues" evidence="5">
    <location>
        <begin position="11"/>
        <end position="43"/>
    </location>
</feature>
<dbReference type="STRING" id="6669.E9I758"/>
<feature type="domain" description="Brr2 N-terminal helicase PWI" evidence="7">
    <location>
        <begin position="72"/>
        <end position="180"/>
    </location>
</feature>
<dbReference type="GO" id="GO:0003676">
    <property type="term" value="F:nucleic acid binding"/>
    <property type="evidence" value="ECO:0007669"/>
    <property type="project" value="InterPro"/>
</dbReference>
<feature type="non-terminal residue" evidence="8">
    <location>
        <position position="366"/>
    </location>
</feature>
<dbReference type="FunFam" id="3.40.50.300:FF:003287">
    <property type="entry name" value="U5 small nuclear ribonucleoprotein 200 kDa helicase"/>
    <property type="match status" value="1"/>
</dbReference>
<dbReference type="InterPro" id="IPR027417">
    <property type="entry name" value="P-loop_NTPase"/>
</dbReference>
<keyword evidence="9" id="KW-1185">Reference proteome</keyword>
<dbReference type="InterPro" id="IPR041094">
    <property type="entry name" value="Brr2_helicase_PWI"/>
</dbReference>
<dbReference type="GO" id="GO:0016787">
    <property type="term" value="F:hydrolase activity"/>
    <property type="evidence" value="ECO:0007669"/>
    <property type="project" value="UniProtKB-KW"/>
</dbReference>
<dbReference type="SUPFAM" id="SSF52540">
    <property type="entry name" value="P-loop containing nucleoside triphosphate hydrolases"/>
    <property type="match status" value="1"/>
</dbReference>
<evidence type="ECO:0000256" key="5">
    <source>
        <dbReference type="SAM" id="MobiDB-lite"/>
    </source>
</evidence>
<keyword evidence="4" id="KW-0067">ATP-binding</keyword>
<dbReference type="Gene3D" id="3.40.50.300">
    <property type="entry name" value="P-loop containing nucleotide triphosphate hydrolases"/>
    <property type="match status" value="1"/>
</dbReference>
<dbReference type="Pfam" id="PF18149">
    <property type="entry name" value="Helicase_PWI"/>
    <property type="match status" value="1"/>
</dbReference>
<feature type="region of interest" description="Disordered" evidence="5">
    <location>
        <begin position="1"/>
        <end position="48"/>
    </location>
</feature>
<evidence type="ECO:0000313" key="9">
    <source>
        <dbReference type="Proteomes" id="UP000000305"/>
    </source>
</evidence>
<dbReference type="OMA" id="PNATCAI"/>
<protein>
    <recommendedName>
        <fullName evidence="10">Helicase ATP-binding domain-containing protein</fullName>
    </recommendedName>
</protein>
<dbReference type="InterPro" id="IPR011545">
    <property type="entry name" value="DEAD/DEAH_box_helicase_dom"/>
</dbReference>
<keyword evidence="3" id="KW-0347">Helicase</keyword>
<dbReference type="GO" id="GO:0005524">
    <property type="term" value="F:ATP binding"/>
    <property type="evidence" value="ECO:0007669"/>
    <property type="project" value="UniProtKB-KW"/>
</dbReference>
<sequence length="366" mass="40571">MDETGVKVMIADDEDEEEDDDVYEINDDQADEDEEGDEGGDGADEVKDAKGIIQGKLADEDGTATTTKAGGKELQAHQIDAFWLQRKLGKIYDDPTQAQTKVQEVLEILREAADERDVENQLVLLLGFDQFDFIRTLRSNRQMILYCTLWTSAQSAEEKAAIEAEMRAGDPALAKILHSLLGETTATGDSEERVKVKKAAKSDPEYMDTGDASEVKEWNPQQVLNLEDLAFAQGGHLMANKKCHLPDGSFRRQKKGYEEVHVPAAKPREFDPDSLARIDTLPRYAQPAFEGFKSLNVIQTALHKTALETDENLLICAPTGAGKTNSALLCMMREIGKHVNAADGRINVDQFKIIYIAPLKSLVQEM</sequence>
<dbReference type="InParanoid" id="E9I758"/>
<dbReference type="PhylomeDB" id="E9I758"/>
<dbReference type="AlphaFoldDB" id="E9I758"/>
<feature type="domain" description="DEAD/DEAH-box helicase" evidence="6">
    <location>
        <begin position="298"/>
        <end position="366"/>
    </location>
</feature>
<dbReference type="GO" id="GO:0004386">
    <property type="term" value="F:helicase activity"/>
    <property type="evidence" value="ECO:0007669"/>
    <property type="project" value="UniProtKB-KW"/>
</dbReference>
<dbReference type="PANTHER" id="PTHR47961">
    <property type="entry name" value="DNA POLYMERASE THETA, PUTATIVE (AFU_ORTHOLOGUE AFUA_1G05260)-RELATED"/>
    <property type="match status" value="1"/>
</dbReference>
<dbReference type="InterPro" id="IPR050474">
    <property type="entry name" value="Hel308_SKI2-like"/>
</dbReference>
<dbReference type="Pfam" id="PF00270">
    <property type="entry name" value="DEAD"/>
    <property type="match status" value="1"/>
</dbReference>
<evidence type="ECO:0000256" key="2">
    <source>
        <dbReference type="ARBA" id="ARBA00022801"/>
    </source>
</evidence>
<dbReference type="eggNOG" id="KOG0951">
    <property type="taxonomic scope" value="Eukaryota"/>
</dbReference>
<keyword evidence="2" id="KW-0378">Hydrolase</keyword>
<evidence type="ECO:0000313" key="8">
    <source>
        <dbReference type="EMBL" id="EFX60172.1"/>
    </source>
</evidence>